<dbReference type="InterPro" id="IPR016140">
    <property type="entry name" value="Bifunc_inhib/LTP/seed_store"/>
</dbReference>
<evidence type="ECO:0000256" key="1">
    <source>
        <dbReference type="ARBA" id="ARBA00009748"/>
    </source>
</evidence>
<dbReference type="GO" id="GO:0008289">
    <property type="term" value="F:lipid binding"/>
    <property type="evidence" value="ECO:0007669"/>
    <property type="project" value="InterPro"/>
</dbReference>
<dbReference type="SUPFAM" id="SSF47699">
    <property type="entry name" value="Bifunctional inhibitor/lipid-transfer protein/seed storage 2S albumin"/>
    <property type="match status" value="1"/>
</dbReference>
<dbReference type="EMBL" id="OZ034815">
    <property type="protein sequence ID" value="CAL1370073.1"/>
    <property type="molecule type" value="Genomic_DNA"/>
</dbReference>
<reference evidence="5 6" key="1">
    <citation type="submission" date="2024-04" db="EMBL/GenBank/DDBJ databases">
        <authorList>
            <person name="Fracassetti M."/>
        </authorList>
    </citation>
    <scope>NUCLEOTIDE SEQUENCE [LARGE SCALE GENOMIC DNA]</scope>
</reference>
<feature type="chain" id="PRO_5043987873" description="Bifunctional inhibitor/plant lipid transfer protein/seed storage helical domain-containing protein" evidence="3">
    <location>
        <begin position="28"/>
        <end position="128"/>
    </location>
</feature>
<dbReference type="Gene3D" id="1.10.110.10">
    <property type="entry name" value="Plant lipid-transfer and hydrophobic proteins"/>
    <property type="match status" value="1"/>
</dbReference>
<keyword evidence="2" id="KW-1015">Disulfide bond</keyword>
<gene>
    <name evidence="5" type="ORF">LTRI10_LOCUS12348</name>
</gene>
<dbReference type="AlphaFoldDB" id="A0AAV2D8I7"/>
<evidence type="ECO:0000313" key="6">
    <source>
        <dbReference type="Proteomes" id="UP001497516"/>
    </source>
</evidence>
<accession>A0AAV2D8I7</accession>
<dbReference type="Proteomes" id="UP001497516">
    <property type="component" value="Chromosome 2"/>
</dbReference>
<dbReference type="Pfam" id="PF00234">
    <property type="entry name" value="Tryp_alpha_amyl"/>
    <property type="match status" value="1"/>
</dbReference>
<dbReference type="InterPro" id="IPR000528">
    <property type="entry name" value="Plant_nsLTP"/>
</dbReference>
<comment type="similarity">
    <text evidence="1">Belongs to the plant LTP family.</text>
</comment>
<evidence type="ECO:0000256" key="2">
    <source>
        <dbReference type="ARBA" id="ARBA00023157"/>
    </source>
</evidence>
<dbReference type="PANTHER" id="PTHR33076">
    <property type="entry name" value="NON-SPECIFIC LIPID-TRANSFER PROTEIN 2-RELATED"/>
    <property type="match status" value="1"/>
</dbReference>
<sequence>MMNNKQTWNVAMAVVALFLTAVGDWSGRSSGAHASSLSDCRYVLDHSKACKNYITGKEDGVTDVCCHGLRKLVRKTAGNVEQQKDVCSCSAKIFERLKGVQEDRLALLSSNCRARFPFTLAKSPDCDK</sequence>
<feature type="signal peptide" evidence="3">
    <location>
        <begin position="1"/>
        <end position="27"/>
    </location>
</feature>
<evidence type="ECO:0000259" key="4">
    <source>
        <dbReference type="Pfam" id="PF00234"/>
    </source>
</evidence>
<dbReference type="InterPro" id="IPR036312">
    <property type="entry name" value="Bifun_inhib/LTP/seed_sf"/>
</dbReference>
<keyword evidence="6" id="KW-1185">Reference proteome</keyword>
<dbReference type="GO" id="GO:0006869">
    <property type="term" value="P:lipid transport"/>
    <property type="evidence" value="ECO:0007669"/>
    <property type="project" value="InterPro"/>
</dbReference>
<organism evidence="5 6">
    <name type="scientific">Linum trigynum</name>
    <dbReference type="NCBI Taxonomy" id="586398"/>
    <lineage>
        <taxon>Eukaryota</taxon>
        <taxon>Viridiplantae</taxon>
        <taxon>Streptophyta</taxon>
        <taxon>Embryophyta</taxon>
        <taxon>Tracheophyta</taxon>
        <taxon>Spermatophyta</taxon>
        <taxon>Magnoliopsida</taxon>
        <taxon>eudicotyledons</taxon>
        <taxon>Gunneridae</taxon>
        <taxon>Pentapetalae</taxon>
        <taxon>rosids</taxon>
        <taxon>fabids</taxon>
        <taxon>Malpighiales</taxon>
        <taxon>Linaceae</taxon>
        <taxon>Linum</taxon>
    </lineage>
</organism>
<feature type="domain" description="Bifunctional inhibitor/plant lipid transfer protein/seed storage helical" evidence="4">
    <location>
        <begin position="40"/>
        <end position="118"/>
    </location>
</feature>
<evidence type="ECO:0000256" key="3">
    <source>
        <dbReference type="SAM" id="SignalP"/>
    </source>
</evidence>
<name>A0AAV2D8I7_9ROSI</name>
<evidence type="ECO:0000313" key="5">
    <source>
        <dbReference type="EMBL" id="CAL1370073.1"/>
    </source>
</evidence>
<proteinExistence type="inferred from homology"/>
<keyword evidence="3" id="KW-0732">Signal</keyword>
<protein>
    <recommendedName>
        <fullName evidence="4">Bifunctional inhibitor/plant lipid transfer protein/seed storage helical domain-containing protein</fullName>
    </recommendedName>
</protein>